<evidence type="ECO:0000313" key="1">
    <source>
        <dbReference type="EMBL" id="KAG2371815.1"/>
    </source>
</evidence>
<reference evidence="1 2" key="1">
    <citation type="submission" date="2020-05" db="EMBL/GenBank/DDBJ databases">
        <title>Vigna angularis (adzuki bean) Var. LongXiaoDou No. 4 denovo assembly.</title>
        <authorList>
            <person name="Xiang H."/>
        </authorList>
    </citation>
    <scope>NUCLEOTIDE SEQUENCE [LARGE SCALE GENOMIC DNA]</scope>
    <source>
        <tissue evidence="1">Leaf</tissue>
    </source>
</reference>
<protein>
    <submittedName>
        <fullName evidence="1">AAA-ATPase protein</fullName>
    </submittedName>
</protein>
<dbReference type="EMBL" id="JABFOF010000011">
    <property type="protein sequence ID" value="KAG2371815.1"/>
    <property type="molecule type" value="Genomic_DNA"/>
</dbReference>
<accession>A0A8T0JHQ8</accession>
<dbReference type="AlphaFoldDB" id="A0A8T0JHQ8"/>
<gene>
    <name evidence="1" type="ORF">HKW66_Vig0239360</name>
</gene>
<dbReference type="InterPro" id="IPR050747">
    <property type="entry name" value="Mitochondrial_chaperone_BCS1"/>
</dbReference>
<evidence type="ECO:0000313" key="2">
    <source>
        <dbReference type="Proteomes" id="UP000743370"/>
    </source>
</evidence>
<comment type="caution">
    <text evidence="1">The sequence shown here is derived from an EMBL/GenBank/DDBJ whole genome shotgun (WGS) entry which is preliminary data.</text>
</comment>
<organism evidence="1 2">
    <name type="scientific">Phaseolus angularis</name>
    <name type="common">Azuki bean</name>
    <name type="synonym">Vigna angularis</name>
    <dbReference type="NCBI Taxonomy" id="3914"/>
    <lineage>
        <taxon>Eukaryota</taxon>
        <taxon>Viridiplantae</taxon>
        <taxon>Streptophyta</taxon>
        <taxon>Embryophyta</taxon>
        <taxon>Tracheophyta</taxon>
        <taxon>Spermatophyta</taxon>
        <taxon>Magnoliopsida</taxon>
        <taxon>eudicotyledons</taxon>
        <taxon>Gunneridae</taxon>
        <taxon>Pentapetalae</taxon>
        <taxon>rosids</taxon>
        <taxon>fabids</taxon>
        <taxon>Fabales</taxon>
        <taxon>Fabaceae</taxon>
        <taxon>Papilionoideae</taxon>
        <taxon>50 kb inversion clade</taxon>
        <taxon>NPAAA clade</taxon>
        <taxon>indigoferoid/millettioid clade</taxon>
        <taxon>Phaseoleae</taxon>
        <taxon>Vigna</taxon>
    </lineage>
</organism>
<name>A0A8T0JHQ8_PHAAN</name>
<sequence>MSLIATPSKNTTTATTLTANAWPSTVCCFGRGLCLDVANRTPRCSSSRFVTMTMDWKLKEMIIRDLDRFVERKGLYKSVEKAWKRGYLLSDPLEGNRVGLLNVDGYYNSLLSFIDKDWRKASLAPKLAT</sequence>
<dbReference type="PANTHER" id="PTHR23070">
    <property type="entry name" value="BCS1 AAA-TYPE ATPASE"/>
    <property type="match status" value="1"/>
</dbReference>
<proteinExistence type="predicted"/>
<dbReference type="Proteomes" id="UP000743370">
    <property type="component" value="Unassembled WGS sequence"/>
</dbReference>